<evidence type="ECO:0000313" key="2">
    <source>
        <dbReference type="EMBL" id="SLN69678.1"/>
    </source>
</evidence>
<protein>
    <recommendedName>
        <fullName evidence="1">Histidine phosphotransferase ChpT C-terminal domain-containing protein</fullName>
    </recommendedName>
</protein>
<dbReference type="Proteomes" id="UP000193200">
    <property type="component" value="Unassembled WGS sequence"/>
</dbReference>
<dbReference type="Pfam" id="PF10090">
    <property type="entry name" value="HPTransfase"/>
    <property type="match status" value="1"/>
</dbReference>
<keyword evidence="3" id="KW-1185">Reference proteome</keyword>
<feature type="domain" description="Histidine phosphotransferase ChpT C-terminal" evidence="1">
    <location>
        <begin position="90"/>
        <end position="210"/>
    </location>
</feature>
<dbReference type="InterPro" id="IPR018762">
    <property type="entry name" value="ChpT_C"/>
</dbReference>
<dbReference type="Gene3D" id="1.10.287.130">
    <property type="match status" value="1"/>
</dbReference>
<organism evidence="2 3">
    <name type="scientific">Oceanibacterium hippocampi</name>
    <dbReference type="NCBI Taxonomy" id="745714"/>
    <lineage>
        <taxon>Bacteria</taxon>
        <taxon>Pseudomonadati</taxon>
        <taxon>Pseudomonadota</taxon>
        <taxon>Alphaproteobacteria</taxon>
        <taxon>Sneathiellales</taxon>
        <taxon>Sneathiellaceae</taxon>
        <taxon>Oceanibacterium</taxon>
    </lineage>
</organism>
<proteinExistence type="predicted"/>
<name>A0A1Y5TQG0_9PROT</name>
<dbReference type="AlphaFoldDB" id="A0A1Y5TQG0"/>
<dbReference type="Gene3D" id="3.30.565.10">
    <property type="entry name" value="Histidine kinase-like ATPase, C-terminal domain"/>
    <property type="match status" value="1"/>
</dbReference>
<dbReference type="InParanoid" id="A0A1Y5TQG0"/>
<evidence type="ECO:0000313" key="3">
    <source>
        <dbReference type="Proteomes" id="UP000193200"/>
    </source>
</evidence>
<gene>
    <name evidence="2" type="ORF">OCH7691_03221</name>
</gene>
<dbReference type="InterPro" id="IPR036890">
    <property type="entry name" value="HATPase_C_sf"/>
</dbReference>
<dbReference type="EMBL" id="FWFR01000003">
    <property type="protein sequence ID" value="SLN69678.1"/>
    <property type="molecule type" value="Genomic_DNA"/>
</dbReference>
<reference evidence="2 3" key="1">
    <citation type="submission" date="2017-03" db="EMBL/GenBank/DDBJ databases">
        <authorList>
            <person name="Afonso C.L."/>
            <person name="Miller P.J."/>
            <person name="Scott M.A."/>
            <person name="Spackman E."/>
            <person name="Goraichik I."/>
            <person name="Dimitrov K.M."/>
            <person name="Suarez D.L."/>
            <person name="Swayne D.E."/>
        </authorList>
    </citation>
    <scope>NUCLEOTIDE SEQUENCE [LARGE SCALE GENOMIC DNA]</scope>
    <source>
        <strain evidence="2 3">CECT 7691</strain>
    </source>
</reference>
<sequence length="221" mass="23687">MMAAHNRLVDLMPDTKLAALLCSRLCHDVISPVGAVNNGIEILEDEEEPAIREEAVKLLSVSAREAVAKLQFYRLAFGFSGGPDTRIPVRDVHRLVAGLFEFSKAELVWPDGPGSPHDLPKDAAKVLALLLSIALAAMPRGGTIAVRGAGGDDWEYRVSGRGRVVFDEAATNALAGRIALDDVTPRDVPYYMARLLADELGAALALERASEDQVELAFSAA</sequence>
<dbReference type="RefSeq" id="WP_176245106.1">
    <property type="nucleotide sequence ID" value="NZ_FWFR01000003.1"/>
</dbReference>
<evidence type="ECO:0000259" key="1">
    <source>
        <dbReference type="Pfam" id="PF10090"/>
    </source>
</evidence>
<accession>A0A1Y5TQG0</accession>